<evidence type="ECO:0000313" key="3">
    <source>
        <dbReference type="Proteomes" id="UP001597546"/>
    </source>
</evidence>
<dbReference type="RefSeq" id="WP_379040156.1">
    <property type="nucleotide sequence ID" value="NZ_JBHSKW010000001.1"/>
</dbReference>
<name>A0ABW5TU25_9SPHI</name>
<dbReference type="Pfam" id="PF01272">
    <property type="entry name" value="GreA_GreB"/>
    <property type="match status" value="1"/>
</dbReference>
<dbReference type="SUPFAM" id="SSF54534">
    <property type="entry name" value="FKBP-like"/>
    <property type="match status" value="1"/>
</dbReference>
<evidence type="ECO:0000313" key="2">
    <source>
        <dbReference type="EMBL" id="MFD2732538.1"/>
    </source>
</evidence>
<dbReference type="InterPro" id="IPR036953">
    <property type="entry name" value="GreA/GreB_C_sf"/>
</dbReference>
<gene>
    <name evidence="2" type="ORF">ACFSSE_12590</name>
</gene>
<accession>A0ABW5TU25</accession>
<comment type="caution">
    <text evidence="2">The sequence shown here is derived from an EMBL/GenBank/DDBJ whole genome shotgun (WGS) entry which is preliminary data.</text>
</comment>
<dbReference type="InterPro" id="IPR001437">
    <property type="entry name" value="Tscrpt_elong_fac_GreA/B_C"/>
</dbReference>
<dbReference type="EMBL" id="JBHULV010000044">
    <property type="protein sequence ID" value="MFD2732538.1"/>
    <property type="molecule type" value="Genomic_DNA"/>
</dbReference>
<keyword evidence="2" id="KW-0648">Protein biosynthesis</keyword>
<dbReference type="GO" id="GO:0003746">
    <property type="term" value="F:translation elongation factor activity"/>
    <property type="evidence" value="ECO:0007669"/>
    <property type="project" value="UniProtKB-KW"/>
</dbReference>
<protein>
    <submittedName>
        <fullName evidence="2">GreA/GreB family elongation factor</fullName>
    </submittedName>
</protein>
<feature type="domain" description="Transcription elongation factor GreA/GreB C-terminal" evidence="1">
    <location>
        <begin position="49"/>
        <end position="124"/>
    </location>
</feature>
<dbReference type="Gene3D" id="3.10.50.30">
    <property type="entry name" value="Transcription elongation factor, GreA/GreB, C-terminal domain"/>
    <property type="match status" value="1"/>
</dbReference>
<dbReference type="Proteomes" id="UP001597546">
    <property type="component" value="Unassembled WGS sequence"/>
</dbReference>
<keyword evidence="3" id="KW-1185">Reference proteome</keyword>
<organism evidence="2 3">
    <name type="scientific">Pedobacter alpinus</name>
    <dbReference type="NCBI Taxonomy" id="1590643"/>
    <lineage>
        <taxon>Bacteria</taxon>
        <taxon>Pseudomonadati</taxon>
        <taxon>Bacteroidota</taxon>
        <taxon>Sphingobacteriia</taxon>
        <taxon>Sphingobacteriales</taxon>
        <taxon>Sphingobacteriaceae</taxon>
        <taxon>Pedobacter</taxon>
    </lineage>
</organism>
<reference evidence="3" key="1">
    <citation type="journal article" date="2019" name="Int. J. Syst. Evol. Microbiol.">
        <title>The Global Catalogue of Microorganisms (GCM) 10K type strain sequencing project: providing services to taxonomists for standard genome sequencing and annotation.</title>
        <authorList>
            <consortium name="The Broad Institute Genomics Platform"/>
            <consortium name="The Broad Institute Genome Sequencing Center for Infectious Disease"/>
            <person name="Wu L."/>
            <person name="Ma J."/>
        </authorList>
    </citation>
    <scope>NUCLEOTIDE SEQUENCE [LARGE SCALE GENOMIC DNA]</scope>
    <source>
        <strain evidence="3">KCTC 42456</strain>
    </source>
</reference>
<dbReference type="PANTHER" id="PTHR30437:SF5">
    <property type="entry name" value="REGULATOR OF NUCLEOSIDE DIPHOSPHATE KINASE"/>
    <property type="match status" value="1"/>
</dbReference>
<sequence>MVKEQIIVGLREYQLLEKHLNSANMSKFNHQKLADELKLAKVVKSGDLPSKAIVLNSIVEIEDSIANKTFHFQVVMPNEANMKERKISVFSPMGAAVLGYLEGSFVEWEMPNGLQKFRITKVEQPIH</sequence>
<dbReference type="InterPro" id="IPR023459">
    <property type="entry name" value="Tscrpt_elong_fac_GreA/B_fam"/>
</dbReference>
<keyword evidence="2" id="KW-0251">Elongation factor</keyword>
<evidence type="ECO:0000259" key="1">
    <source>
        <dbReference type="Pfam" id="PF01272"/>
    </source>
</evidence>
<proteinExistence type="predicted"/>
<dbReference type="PANTHER" id="PTHR30437">
    <property type="entry name" value="TRANSCRIPTION ELONGATION FACTOR GREA"/>
    <property type="match status" value="1"/>
</dbReference>